<evidence type="ECO:0000256" key="4">
    <source>
        <dbReference type="SAM" id="Coils"/>
    </source>
</evidence>
<evidence type="ECO:0000313" key="6">
    <source>
        <dbReference type="Proteomes" id="UP000626092"/>
    </source>
</evidence>
<dbReference type="OrthoDB" id="5835829at2759"/>
<keyword evidence="2" id="KW-0328">Glycosyltransferase</keyword>
<dbReference type="Gene3D" id="3.40.50.2000">
    <property type="entry name" value="Glycogen Phosphorylase B"/>
    <property type="match status" value="1"/>
</dbReference>
<proteinExistence type="inferred from homology"/>
<dbReference type="PANTHER" id="PTHR48047">
    <property type="entry name" value="GLYCOSYLTRANSFERASE"/>
    <property type="match status" value="1"/>
</dbReference>
<gene>
    <name evidence="5" type="ORF">RHSIM_Rhsim11G0163400</name>
</gene>
<name>A0A834L9X7_RHOSS</name>
<evidence type="ECO:0000256" key="2">
    <source>
        <dbReference type="ARBA" id="ARBA00022676"/>
    </source>
</evidence>
<evidence type="ECO:0000256" key="3">
    <source>
        <dbReference type="ARBA" id="ARBA00022679"/>
    </source>
</evidence>
<keyword evidence="6" id="KW-1185">Reference proteome</keyword>
<organism evidence="5 6">
    <name type="scientific">Rhododendron simsii</name>
    <name type="common">Sims's rhododendron</name>
    <dbReference type="NCBI Taxonomy" id="118357"/>
    <lineage>
        <taxon>Eukaryota</taxon>
        <taxon>Viridiplantae</taxon>
        <taxon>Streptophyta</taxon>
        <taxon>Embryophyta</taxon>
        <taxon>Tracheophyta</taxon>
        <taxon>Spermatophyta</taxon>
        <taxon>Magnoliopsida</taxon>
        <taxon>eudicotyledons</taxon>
        <taxon>Gunneridae</taxon>
        <taxon>Pentapetalae</taxon>
        <taxon>asterids</taxon>
        <taxon>Ericales</taxon>
        <taxon>Ericaceae</taxon>
        <taxon>Ericoideae</taxon>
        <taxon>Rhodoreae</taxon>
        <taxon>Rhododendron</taxon>
    </lineage>
</organism>
<dbReference type="Proteomes" id="UP000626092">
    <property type="component" value="Unassembled WGS sequence"/>
</dbReference>
<comment type="caution">
    <text evidence="5">The sequence shown here is derived from an EMBL/GenBank/DDBJ whole genome shotgun (WGS) entry which is preliminary data.</text>
</comment>
<evidence type="ECO:0000313" key="5">
    <source>
        <dbReference type="EMBL" id="KAF7126517.1"/>
    </source>
</evidence>
<evidence type="ECO:0000256" key="1">
    <source>
        <dbReference type="ARBA" id="ARBA00009995"/>
    </source>
</evidence>
<comment type="similarity">
    <text evidence="1">Belongs to the UDP-glycosyltransferase family.</text>
</comment>
<accession>A0A834L9X7</accession>
<dbReference type="PANTHER" id="PTHR48047:SF45">
    <property type="entry name" value="SCOPOLETIN GLUCOSYLTRANSFERASE-LIKE"/>
    <property type="match status" value="1"/>
</dbReference>
<protein>
    <submittedName>
        <fullName evidence="5">Uncharacterized protein</fullName>
    </submittedName>
</protein>
<dbReference type="EMBL" id="WJXA01000011">
    <property type="protein sequence ID" value="KAF7126517.1"/>
    <property type="molecule type" value="Genomic_DNA"/>
</dbReference>
<dbReference type="FunFam" id="3.40.50.2000:FF:000071">
    <property type="entry name" value="Glycosyltransferase"/>
    <property type="match status" value="1"/>
</dbReference>
<dbReference type="AlphaFoldDB" id="A0A834L9X7"/>
<keyword evidence="3" id="KW-0808">Transferase</keyword>
<reference evidence="5" key="1">
    <citation type="submission" date="2019-11" db="EMBL/GenBank/DDBJ databases">
        <authorList>
            <person name="Liu Y."/>
            <person name="Hou J."/>
            <person name="Li T.-Q."/>
            <person name="Guan C.-H."/>
            <person name="Wu X."/>
            <person name="Wu H.-Z."/>
            <person name="Ling F."/>
            <person name="Zhang R."/>
            <person name="Shi X.-G."/>
            <person name="Ren J.-P."/>
            <person name="Chen E.-F."/>
            <person name="Sun J.-M."/>
        </authorList>
    </citation>
    <scope>NUCLEOTIDE SEQUENCE</scope>
    <source>
        <strain evidence="5">Adult_tree_wgs_1</strain>
        <tissue evidence="5">Leaves</tissue>
    </source>
</reference>
<dbReference type="SUPFAM" id="SSF53756">
    <property type="entry name" value="UDP-Glycosyltransferase/glycogen phosphorylase"/>
    <property type="match status" value="3"/>
</dbReference>
<sequence length="341" mass="38487">MGQLHVFFFPMMAHGHMIPTLDIAKLFAARGVKSTIITTPLNVHYFQKSVERTNQLGFEMGIKTIKFPAAAAGLPEGCESVDQITSDDMIPNFFKATTILQDPLERILDEVQPDCIVADMFFPWATEAAAKFGIPRLVFHGTSFFALCASENLRLYKPHREVTSDDESFLVPDLPHQIKLTKMQLPEHERSEFETDFARMFVRMKESELLSYGVIVNSFYELETDVGALKWKIRTTSGGVTREQIGKAVRCVMVGKEAEEMRNRAKEFKEMAKKAVEDVSSGVMREQIGKAVQHVMVGKDAEEMRNRAKEFKEVTKKAVEEGGSSHTNLNNLIHELSSYQA</sequence>
<keyword evidence="4" id="KW-0175">Coiled coil</keyword>
<dbReference type="GO" id="GO:0035251">
    <property type="term" value="F:UDP-glucosyltransferase activity"/>
    <property type="evidence" value="ECO:0007669"/>
    <property type="project" value="TreeGrafter"/>
</dbReference>
<feature type="coiled-coil region" evidence="4">
    <location>
        <begin position="258"/>
        <end position="321"/>
    </location>
</feature>